<evidence type="ECO:0000313" key="9">
    <source>
        <dbReference type="EMBL" id="CAG85081.2"/>
    </source>
</evidence>
<feature type="compositionally biased region" description="Low complexity" evidence="7">
    <location>
        <begin position="490"/>
        <end position="510"/>
    </location>
</feature>
<dbReference type="EMBL" id="CR382134">
    <property type="protein sequence ID" value="CAG85081.2"/>
    <property type="molecule type" value="Genomic_DNA"/>
</dbReference>
<dbReference type="InParanoid" id="Q6BXH9"/>
<dbReference type="GO" id="GO:0005634">
    <property type="term" value="C:nucleus"/>
    <property type="evidence" value="ECO:0007669"/>
    <property type="project" value="UniProtKB-SubCell"/>
</dbReference>
<gene>
    <name evidence="9" type="ordered locus">DEHA2B02882g</name>
</gene>
<dbReference type="GO" id="GO:0008301">
    <property type="term" value="F:DNA binding, bending"/>
    <property type="evidence" value="ECO:0007669"/>
    <property type="project" value="UniProtKB-ARBA"/>
</dbReference>
<dbReference type="VEuPathDB" id="FungiDB:DEHA2B02882g"/>
<dbReference type="PRINTS" id="PR00404">
    <property type="entry name" value="MADSDOMAIN"/>
</dbReference>
<comment type="subcellular location">
    <subcellularLocation>
        <location evidence="1">Nucleus</location>
    </subcellularLocation>
</comment>
<dbReference type="InterPro" id="IPR002100">
    <property type="entry name" value="TF_MADSbox"/>
</dbReference>
<dbReference type="Proteomes" id="UP000000599">
    <property type="component" value="Chromosome B"/>
</dbReference>
<dbReference type="PROSITE" id="PS50066">
    <property type="entry name" value="MADS_BOX_2"/>
    <property type="match status" value="1"/>
</dbReference>
<evidence type="ECO:0000256" key="3">
    <source>
        <dbReference type="ARBA" id="ARBA00023125"/>
    </source>
</evidence>
<evidence type="ECO:0000256" key="1">
    <source>
        <dbReference type="ARBA" id="ARBA00004123"/>
    </source>
</evidence>
<dbReference type="FunFam" id="3.40.1810.10:FF:000013">
    <property type="entry name" value="Transcription factor, MADS-box"/>
    <property type="match status" value="1"/>
</dbReference>
<keyword evidence="4" id="KW-0804">Transcription</keyword>
<dbReference type="PANTHER" id="PTHR11945">
    <property type="entry name" value="MADS BOX PROTEIN"/>
    <property type="match status" value="1"/>
</dbReference>
<feature type="domain" description="MADS-box" evidence="8">
    <location>
        <begin position="1"/>
        <end position="61"/>
    </location>
</feature>
<feature type="compositionally biased region" description="Polar residues" evidence="7">
    <location>
        <begin position="269"/>
        <end position="278"/>
    </location>
</feature>
<dbReference type="Gene3D" id="3.40.1810.10">
    <property type="entry name" value="Transcription factor, MADS-box"/>
    <property type="match status" value="1"/>
</dbReference>
<dbReference type="SUPFAM" id="SSF55455">
    <property type="entry name" value="SRF-like"/>
    <property type="match status" value="1"/>
</dbReference>
<feature type="region of interest" description="Disordered" evidence="7">
    <location>
        <begin position="484"/>
        <end position="516"/>
    </location>
</feature>
<dbReference type="GO" id="GO:0033554">
    <property type="term" value="P:cellular response to stress"/>
    <property type="evidence" value="ECO:0007669"/>
    <property type="project" value="UniProtKB-ARBA"/>
</dbReference>
<feature type="compositionally biased region" description="Low complexity" evidence="7">
    <location>
        <begin position="348"/>
        <end position="369"/>
    </location>
</feature>
<dbReference type="Pfam" id="PF00319">
    <property type="entry name" value="SRF-TF"/>
    <property type="match status" value="1"/>
</dbReference>
<dbReference type="STRING" id="284592.Q6BXH9"/>
<evidence type="ECO:0000256" key="7">
    <source>
        <dbReference type="SAM" id="MobiDB-lite"/>
    </source>
</evidence>
<comment type="similarity">
    <text evidence="6">Belongs to the MEF2 family.</text>
</comment>
<evidence type="ECO:0000256" key="4">
    <source>
        <dbReference type="ARBA" id="ARBA00023163"/>
    </source>
</evidence>
<dbReference type="PANTHER" id="PTHR11945:SF534">
    <property type="entry name" value="MYOCYTE-SPECIFIC ENHANCER FACTOR 2"/>
    <property type="match status" value="1"/>
</dbReference>
<dbReference type="GO" id="GO:0046983">
    <property type="term" value="F:protein dimerization activity"/>
    <property type="evidence" value="ECO:0007669"/>
    <property type="project" value="InterPro"/>
</dbReference>
<dbReference type="GO" id="GO:0000978">
    <property type="term" value="F:RNA polymerase II cis-regulatory region sequence-specific DNA binding"/>
    <property type="evidence" value="ECO:0007669"/>
    <property type="project" value="TreeGrafter"/>
</dbReference>
<protein>
    <submittedName>
        <fullName evidence="9">DEHA2B02882p</fullName>
    </submittedName>
</protein>
<name>Q6BXH9_DEBHA</name>
<feature type="compositionally biased region" description="Polar residues" evidence="7">
    <location>
        <begin position="371"/>
        <end position="409"/>
    </location>
</feature>
<sequence length="516" mass="56857">MGRRKIEIQPLTDDRNRTVTFVKRKAGLFKKAHELAVLCQVDLAVIIVGNNNKVYEFSSVDTKELIDMYQGIKPHESKSPANYGNYKKKRHLNQAHFPIDDEMSIEDENESEYDSETPEPKRQKKDDGDDKWKRGKSERRYSSRRPTPPSHLSLSGGSTAGMAYRQTPGNTQGNDDIDDRETIHKGTTSHTRDNSTASNVSVNQRPVLRVQIPIDAKNSDNNDSAKTITAIDTNLQNNSSIDPNNKTNSINTNKGHNTGSHAMAPNINKYPSFSSFKSPDNHKPITTLPLPIQNKSQTSSPSSATAPSLPMSGMTSFFGSLPQPSPSIQYPNNSILPTPILNQVINPQYGSHQNQGQHSHQYQQNSHGGPNNENQNSLAPSTNNPNVKQRSLLSGTQYHPNQGGEQSPVSGLPSRYVNELFPSPSNFYVPQDWSNSGTGMTPINTSMPQYFMNMIPSSGGQPNARAQFQASSQGQMKTENLTSPLQFMGPFSTPSTTTNPYSNTPSNGPNSDKKTK</sequence>
<dbReference type="FunCoup" id="Q6BXH9">
    <property type="interactions" value="667"/>
</dbReference>
<keyword evidence="2" id="KW-0805">Transcription regulation</keyword>
<dbReference type="HOGENOM" id="CLU_022543_0_0_1"/>
<keyword evidence="3" id="KW-0238">DNA-binding</keyword>
<reference evidence="9 10" key="1">
    <citation type="journal article" date="2004" name="Nature">
        <title>Genome evolution in yeasts.</title>
        <authorList>
            <consortium name="Genolevures"/>
            <person name="Dujon B."/>
            <person name="Sherman D."/>
            <person name="Fischer G."/>
            <person name="Durrens P."/>
            <person name="Casaregola S."/>
            <person name="Lafontaine I."/>
            <person name="de Montigny J."/>
            <person name="Marck C."/>
            <person name="Neuveglise C."/>
            <person name="Talla E."/>
            <person name="Goffard N."/>
            <person name="Frangeul L."/>
            <person name="Aigle M."/>
            <person name="Anthouard V."/>
            <person name="Babour A."/>
            <person name="Barbe V."/>
            <person name="Barnay S."/>
            <person name="Blanchin S."/>
            <person name="Beckerich J.M."/>
            <person name="Beyne E."/>
            <person name="Bleykasten C."/>
            <person name="Boisrame A."/>
            <person name="Boyer J."/>
            <person name="Cattolico L."/>
            <person name="Confanioleri F."/>
            <person name="de Daruvar A."/>
            <person name="Despons L."/>
            <person name="Fabre E."/>
            <person name="Fairhead C."/>
            <person name="Ferry-Dumazet H."/>
            <person name="Groppi A."/>
            <person name="Hantraye F."/>
            <person name="Hennequin C."/>
            <person name="Jauniaux N."/>
            <person name="Joyet P."/>
            <person name="Kachouri R."/>
            <person name="Kerrest A."/>
            <person name="Koszul R."/>
            <person name="Lemaire M."/>
            <person name="Lesur I."/>
            <person name="Ma L."/>
            <person name="Muller H."/>
            <person name="Nicaud J.M."/>
            <person name="Nikolski M."/>
            <person name="Oztas S."/>
            <person name="Ozier-Kalogeropoulos O."/>
            <person name="Pellenz S."/>
            <person name="Potier S."/>
            <person name="Richard G.F."/>
            <person name="Straub M.L."/>
            <person name="Suleau A."/>
            <person name="Swennene D."/>
            <person name="Tekaia F."/>
            <person name="Wesolowski-Louvel M."/>
            <person name="Westhof E."/>
            <person name="Wirth B."/>
            <person name="Zeniou-Meyer M."/>
            <person name="Zivanovic I."/>
            <person name="Bolotin-Fukuhara M."/>
            <person name="Thierry A."/>
            <person name="Bouchier C."/>
            <person name="Caudron B."/>
            <person name="Scarpelli C."/>
            <person name="Gaillardin C."/>
            <person name="Weissenbach J."/>
            <person name="Wincker P."/>
            <person name="Souciet J.L."/>
        </authorList>
    </citation>
    <scope>NUCLEOTIDE SEQUENCE [LARGE SCALE GENOMIC DNA]</scope>
    <source>
        <strain evidence="10">ATCC 36239 / CBS 767 / BCRC 21394 / JCM 1990 / NBRC 0083 / IGC 2968</strain>
    </source>
</reference>
<feature type="compositionally biased region" description="Low complexity" evidence="7">
    <location>
        <begin position="298"/>
        <end position="308"/>
    </location>
</feature>
<dbReference type="KEGG" id="dha:DEHA2B02882g"/>
<dbReference type="AlphaFoldDB" id="Q6BXH9"/>
<dbReference type="GO" id="GO:0045944">
    <property type="term" value="P:positive regulation of transcription by RNA polymerase II"/>
    <property type="evidence" value="ECO:0007669"/>
    <property type="project" value="InterPro"/>
</dbReference>
<dbReference type="PROSITE" id="PS00350">
    <property type="entry name" value="MADS_BOX_1"/>
    <property type="match status" value="1"/>
</dbReference>
<feature type="region of interest" description="Disordered" evidence="7">
    <location>
        <begin position="346"/>
        <end position="417"/>
    </location>
</feature>
<evidence type="ECO:0000256" key="5">
    <source>
        <dbReference type="ARBA" id="ARBA00023242"/>
    </source>
</evidence>
<proteinExistence type="inferred from homology"/>
<dbReference type="OrthoDB" id="1898716at2759"/>
<evidence type="ECO:0000256" key="6">
    <source>
        <dbReference type="ARBA" id="ARBA00025805"/>
    </source>
</evidence>
<feature type="compositionally biased region" description="Polar residues" evidence="7">
    <location>
        <begin position="235"/>
        <end position="260"/>
    </location>
</feature>
<dbReference type="RefSeq" id="XP_457090.2">
    <property type="nucleotide sequence ID" value="XM_457090.1"/>
</dbReference>
<keyword evidence="10" id="KW-1185">Reference proteome</keyword>
<evidence type="ECO:0000256" key="2">
    <source>
        <dbReference type="ARBA" id="ARBA00023015"/>
    </source>
</evidence>
<feature type="region of interest" description="Disordered" evidence="7">
    <location>
        <begin position="235"/>
        <end position="334"/>
    </location>
</feature>
<dbReference type="InterPro" id="IPR033896">
    <property type="entry name" value="MEF2-like_N"/>
</dbReference>
<accession>Q6BXH9</accession>
<feature type="compositionally biased region" description="Polar residues" evidence="7">
    <location>
        <begin position="185"/>
        <end position="204"/>
    </location>
</feature>
<feature type="compositionally biased region" description="Acidic residues" evidence="7">
    <location>
        <begin position="100"/>
        <end position="117"/>
    </location>
</feature>
<feature type="compositionally biased region" description="Basic and acidic residues" evidence="7">
    <location>
        <begin position="118"/>
        <end position="132"/>
    </location>
</feature>
<dbReference type="eggNOG" id="KOG0014">
    <property type="taxonomic scope" value="Eukaryota"/>
</dbReference>
<dbReference type="SMART" id="SM00432">
    <property type="entry name" value="MADS"/>
    <property type="match status" value="1"/>
</dbReference>
<dbReference type="OMA" id="APQDWPS"/>
<keyword evidence="5" id="KW-0539">Nucleus</keyword>
<dbReference type="GO" id="GO:0000981">
    <property type="term" value="F:DNA-binding transcription factor activity, RNA polymerase II-specific"/>
    <property type="evidence" value="ECO:0007669"/>
    <property type="project" value="TreeGrafter"/>
</dbReference>
<organism evidence="9 10">
    <name type="scientific">Debaryomyces hansenii (strain ATCC 36239 / CBS 767 / BCRC 21394 / JCM 1990 / NBRC 0083 / IGC 2968)</name>
    <name type="common">Yeast</name>
    <name type="synonym">Torulaspora hansenii</name>
    <dbReference type="NCBI Taxonomy" id="284592"/>
    <lineage>
        <taxon>Eukaryota</taxon>
        <taxon>Fungi</taxon>
        <taxon>Dikarya</taxon>
        <taxon>Ascomycota</taxon>
        <taxon>Saccharomycotina</taxon>
        <taxon>Pichiomycetes</taxon>
        <taxon>Debaryomycetaceae</taxon>
        <taxon>Debaryomyces</taxon>
    </lineage>
</organism>
<feature type="region of interest" description="Disordered" evidence="7">
    <location>
        <begin position="97"/>
        <end position="206"/>
    </location>
</feature>
<evidence type="ECO:0000313" key="10">
    <source>
        <dbReference type="Proteomes" id="UP000000599"/>
    </source>
</evidence>
<evidence type="ECO:0000259" key="8">
    <source>
        <dbReference type="PROSITE" id="PS50066"/>
    </source>
</evidence>
<dbReference type="InterPro" id="IPR036879">
    <property type="entry name" value="TF_MADSbox_sf"/>
</dbReference>
<dbReference type="CDD" id="cd00265">
    <property type="entry name" value="MADS_MEF2_like"/>
    <property type="match status" value="1"/>
</dbReference>
<dbReference type="GeneID" id="2913049"/>